<feature type="transmembrane region" description="Helical" evidence="1">
    <location>
        <begin position="190"/>
        <end position="209"/>
    </location>
</feature>
<feature type="transmembrane region" description="Helical" evidence="1">
    <location>
        <begin position="304"/>
        <end position="325"/>
    </location>
</feature>
<protein>
    <submittedName>
        <fullName evidence="3">DUF2157 domain-containing protein</fullName>
    </submittedName>
</protein>
<name>A0AAW8R6U1_9ALTE</name>
<dbReference type="RefSeq" id="WP_311362472.1">
    <property type="nucleotide sequence ID" value="NZ_JAVRIE010000006.1"/>
</dbReference>
<organism evidence="3 4">
    <name type="scientific">Brumicola blandensis</name>
    <dbReference type="NCBI Taxonomy" id="3075611"/>
    <lineage>
        <taxon>Bacteria</taxon>
        <taxon>Pseudomonadati</taxon>
        <taxon>Pseudomonadota</taxon>
        <taxon>Gammaproteobacteria</taxon>
        <taxon>Alteromonadales</taxon>
        <taxon>Alteromonadaceae</taxon>
        <taxon>Brumicola</taxon>
    </lineage>
</organism>
<feature type="domain" description="DUF2157" evidence="2">
    <location>
        <begin position="29"/>
        <end position="167"/>
    </location>
</feature>
<dbReference type="Pfam" id="PF09925">
    <property type="entry name" value="DUF2157"/>
    <property type="match status" value="1"/>
</dbReference>
<proteinExistence type="predicted"/>
<dbReference type="Proteomes" id="UP001249020">
    <property type="component" value="Unassembled WGS sequence"/>
</dbReference>
<feature type="transmembrane region" description="Helical" evidence="1">
    <location>
        <begin position="61"/>
        <end position="82"/>
    </location>
</feature>
<dbReference type="EMBL" id="JAVRIE010000006">
    <property type="protein sequence ID" value="MDT0583703.1"/>
    <property type="molecule type" value="Genomic_DNA"/>
</dbReference>
<keyword evidence="4" id="KW-1185">Reference proteome</keyword>
<evidence type="ECO:0000256" key="1">
    <source>
        <dbReference type="SAM" id="Phobius"/>
    </source>
</evidence>
<evidence type="ECO:0000259" key="2">
    <source>
        <dbReference type="Pfam" id="PF09925"/>
    </source>
</evidence>
<sequence>MLNTYTTIAAGISLELQDTKRKALSVLIEQNQLNAQNIEEAKSAIEFNPSTSEWKSFIDHLLLWAGVLALSCGLIFFIAANWQDIGRFAKFAIVEGFIIISVLAYLRYQNNPLIANGALFCSMLAVGALMALFGQTYQTGADPWQLFFNWALVVTPWVLVSRFAPIWMLWLALLNAALVLFLTLYYSDTFILNVMWAASLGSLIAWHFAAQKLAFLNKAWAIGLLAVYGTYIATFGAADAIFGAYVSDDTKGLQFVAWLAWLGVIAYLFYMQQRQIFVLACACFSIVFVLNMVVFRLLDNNAYELALFICAGLTIGGGAMSTFWLKKLHEEMKTVETSHA</sequence>
<gene>
    <name evidence="3" type="ORF">RM544_14230</name>
</gene>
<feature type="transmembrane region" description="Helical" evidence="1">
    <location>
        <begin position="277"/>
        <end position="298"/>
    </location>
</feature>
<feature type="transmembrane region" description="Helical" evidence="1">
    <location>
        <begin position="143"/>
        <end position="160"/>
    </location>
</feature>
<feature type="transmembrane region" description="Helical" evidence="1">
    <location>
        <begin position="221"/>
        <end position="246"/>
    </location>
</feature>
<evidence type="ECO:0000313" key="3">
    <source>
        <dbReference type="EMBL" id="MDT0583703.1"/>
    </source>
</evidence>
<dbReference type="AlphaFoldDB" id="A0AAW8R6U1"/>
<feature type="transmembrane region" description="Helical" evidence="1">
    <location>
        <begin position="88"/>
        <end position="106"/>
    </location>
</feature>
<comment type="caution">
    <text evidence="3">The sequence shown here is derived from an EMBL/GenBank/DDBJ whole genome shotgun (WGS) entry which is preliminary data.</text>
</comment>
<feature type="transmembrane region" description="Helical" evidence="1">
    <location>
        <begin position="252"/>
        <end position="270"/>
    </location>
</feature>
<keyword evidence="1" id="KW-1133">Transmembrane helix</keyword>
<keyword evidence="1" id="KW-0472">Membrane</keyword>
<keyword evidence="1" id="KW-0812">Transmembrane</keyword>
<feature type="transmembrane region" description="Helical" evidence="1">
    <location>
        <begin position="113"/>
        <end position="137"/>
    </location>
</feature>
<accession>A0AAW8R6U1</accession>
<evidence type="ECO:0000313" key="4">
    <source>
        <dbReference type="Proteomes" id="UP001249020"/>
    </source>
</evidence>
<feature type="transmembrane region" description="Helical" evidence="1">
    <location>
        <begin position="167"/>
        <end position="184"/>
    </location>
</feature>
<dbReference type="InterPro" id="IPR018677">
    <property type="entry name" value="DUF2157"/>
</dbReference>
<reference evidence="3 4" key="1">
    <citation type="submission" date="2023-09" db="EMBL/GenBank/DDBJ databases">
        <authorList>
            <person name="Rey-Velasco X."/>
        </authorList>
    </citation>
    <scope>NUCLEOTIDE SEQUENCE [LARGE SCALE GENOMIC DNA]</scope>
    <source>
        <strain evidence="3 4">W409</strain>
    </source>
</reference>